<dbReference type="PANTHER" id="PTHR46797:SF1">
    <property type="entry name" value="METHYLPHOSPHONATE SYNTHASE"/>
    <property type="match status" value="1"/>
</dbReference>
<evidence type="ECO:0000256" key="1">
    <source>
        <dbReference type="ARBA" id="ARBA00023125"/>
    </source>
</evidence>
<reference evidence="3 4" key="1">
    <citation type="submission" date="2016-10" db="EMBL/GenBank/DDBJ databases">
        <authorList>
            <person name="de Groot N.N."/>
        </authorList>
    </citation>
    <scope>NUCLEOTIDE SEQUENCE [LARGE SCALE GENOMIC DNA]</scope>
    <source>
        <strain evidence="3 4">DSM 45434</strain>
    </source>
</reference>
<dbReference type="PROSITE" id="PS50943">
    <property type="entry name" value="HTH_CROC1"/>
    <property type="match status" value="1"/>
</dbReference>
<dbReference type="SUPFAM" id="SSF47413">
    <property type="entry name" value="lambda repressor-like DNA-binding domains"/>
    <property type="match status" value="1"/>
</dbReference>
<dbReference type="Gene3D" id="1.10.260.40">
    <property type="entry name" value="lambda repressor-like DNA-binding domains"/>
    <property type="match status" value="1"/>
</dbReference>
<dbReference type="GO" id="GO:0003677">
    <property type="term" value="F:DNA binding"/>
    <property type="evidence" value="ECO:0007669"/>
    <property type="project" value="UniProtKB-KW"/>
</dbReference>
<dbReference type="GO" id="GO:0005829">
    <property type="term" value="C:cytosol"/>
    <property type="evidence" value="ECO:0007669"/>
    <property type="project" value="TreeGrafter"/>
</dbReference>
<protein>
    <submittedName>
        <fullName evidence="3">Helix-turn-helix domain-containing protein</fullName>
    </submittedName>
</protein>
<dbReference type="Pfam" id="PF12844">
    <property type="entry name" value="HTH_19"/>
    <property type="match status" value="1"/>
</dbReference>
<dbReference type="PANTHER" id="PTHR46797">
    <property type="entry name" value="HTH-TYPE TRANSCRIPTIONAL REGULATOR"/>
    <property type="match status" value="1"/>
</dbReference>
<dbReference type="eggNOG" id="COG1396">
    <property type="taxonomic scope" value="Bacteria"/>
</dbReference>
<dbReference type="InterPro" id="IPR050807">
    <property type="entry name" value="TransReg_Diox_bact_type"/>
</dbReference>
<sequence>MADVLPESYWASYGYVLAVRLKTLRRMRGLTQRRLAELSGLSRSLISNLERNHYNSARSADPTLSTLYRIAHALHVPPAALLPGVGAAVAARCQDRPVSLSPLRVEWPQLPEDTARFDASYLLTGPTLERPPFALMLDSVRDPRGGAGAINAGC</sequence>
<feature type="domain" description="HTH cro/C1-type" evidence="2">
    <location>
        <begin position="21"/>
        <end position="81"/>
    </location>
</feature>
<dbReference type="Proteomes" id="UP000182237">
    <property type="component" value="Chromosome I"/>
</dbReference>
<dbReference type="CDD" id="cd00093">
    <property type="entry name" value="HTH_XRE"/>
    <property type="match status" value="1"/>
</dbReference>
<accession>A0A1H1S628</accession>
<dbReference type="InterPro" id="IPR001387">
    <property type="entry name" value="Cro/C1-type_HTH"/>
</dbReference>
<evidence type="ECO:0000313" key="3">
    <source>
        <dbReference type="EMBL" id="SDS43431.1"/>
    </source>
</evidence>
<dbReference type="SMART" id="SM00530">
    <property type="entry name" value="HTH_XRE"/>
    <property type="match status" value="1"/>
</dbReference>
<evidence type="ECO:0000259" key="2">
    <source>
        <dbReference type="PROSITE" id="PS50943"/>
    </source>
</evidence>
<dbReference type="GO" id="GO:0003700">
    <property type="term" value="F:DNA-binding transcription factor activity"/>
    <property type="evidence" value="ECO:0007669"/>
    <property type="project" value="TreeGrafter"/>
</dbReference>
<evidence type="ECO:0000313" key="4">
    <source>
        <dbReference type="Proteomes" id="UP000182237"/>
    </source>
</evidence>
<dbReference type="RefSeq" id="WP_019194341.1">
    <property type="nucleotide sequence ID" value="NZ_LT629765.1"/>
</dbReference>
<keyword evidence="4" id="KW-1185">Reference proteome</keyword>
<dbReference type="InterPro" id="IPR010982">
    <property type="entry name" value="Lambda_DNA-bd_dom_sf"/>
</dbReference>
<gene>
    <name evidence="3" type="ORF">SAMN04488539_1671</name>
</gene>
<dbReference type="AlphaFoldDB" id="A0A1H1S628"/>
<organism evidence="3 4">
    <name type="scientific">Corynebacterium timonense</name>
    <dbReference type="NCBI Taxonomy" id="441500"/>
    <lineage>
        <taxon>Bacteria</taxon>
        <taxon>Bacillati</taxon>
        <taxon>Actinomycetota</taxon>
        <taxon>Actinomycetes</taxon>
        <taxon>Mycobacteriales</taxon>
        <taxon>Corynebacteriaceae</taxon>
        <taxon>Corynebacterium</taxon>
    </lineage>
</organism>
<dbReference type="EMBL" id="LT629765">
    <property type="protein sequence ID" value="SDS43431.1"/>
    <property type="molecule type" value="Genomic_DNA"/>
</dbReference>
<proteinExistence type="predicted"/>
<dbReference type="OrthoDB" id="4559617at2"/>
<keyword evidence="1" id="KW-0238">DNA-binding</keyword>
<name>A0A1H1S628_9CORY</name>
<dbReference type="STRING" id="1203190.GCA_000312345_01526"/>